<evidence type="ECO:0000313" key="1">
    <source>
        <dbReference type="EMBL" id="GIY25214.1"/>
    </source>
</evidence>
<proteinExistence type="predicted"/>
<dbReference type="Proteomes" id="UP001054945">
    <property type="component" value="Unassembled WGS sequence"/>
</dbReference>
<gene>
    <name evidence="1" type="ORF">CEXT_742581</name>
</gene>
<name>A0AAV4RVQ7_CAEEX</name>
<protein>
    <recommendedName>
        <fullName evidence="3">Ycf15</fullName>
    </recommendedName>
</protein>
<sequence length="97" mass="10964">MALGMLENVISEKRKASSCNLLHKDKDSSCFFGSLIKIDLPRLSSFPATDKSSGVAGDFISTPTMRRQKNSNISYQKKIIEKMCLQKFMMLLKRICI</sequence>
<dbReference type="AlphaFoldDB" id="A0AAV4RVQ7"/>
<reference evidence="1 2" key="1">
    <citation type="submission" date="2021-06" db="EMBL/GenBank/DDBJ databases">
        <title>Caerostris extrusa draft genome.</title>
        <authorList>
            <person name="Kono N."/>
            <person name="Arakawa K."/>
        </authorList>
    </citation>
    <scope>NUCLEOTIDE SEQUENCE [LARGE SCALE GENOMIC DNA]</scope>
</reference>
<evidence type="ECO:0000313" key="2">
    <source>
        <dbReference type="Proteomes" id="UP001054945"/>
    </source>
</evidence>
<accession>A0AAV4RVQ7</accession>
<comment type="caution">
    <text evidence="1">The sequence shown here is derived from an EMBL/GenBank/DDBJ whole genome shotgun (WGS) entry which is preliminary data.</text>
</comment>
<dbReference type="EMBL" id="BPLR01008501">
    <property type="protein sequence ID" value="GIY25214.1"/>
    <property type="molecule type" value="Genomic_DNA"/>
</dbReference>
<evidence type="ECO:0008006" key="3">
    <source>
        <dbReference type="Google" id="ProtNLM"/>
    </source>
</evidence>
<organism evidence="1 2">
    <name type="scientific">Caerostris extrusa</name>
    <name type="common">Bark spider</name>
    <name type="synonym">Caerostris bankana</name>
    <dbReference type="NCBI Taxonomy" id="172846"/>
    <lineage>
        <taxon>Eukaryota</taxon>
        <taxon>Metazoa</taxon>
        <taxon>Ecdysozoa</taxon>
        <taxon>Arthropoda</taxon>
        <taxon>Chelicerata</taxon>
        <taxon>Arachnida</taxon>
        <taxon>Araneae</taxon>
        <taxon>Araneomorphae</taxon>
        <taxon>Entelegynae</taxon>
        <taxon>Araneoidea</taxon>
        <taxon>Araneidae</taxon>
        <taxon>Caerostris</taxon>
    </lineage>
</organism>
<keyword evidence="2" id="KW-1185">Reference proteome</keyword>